<dbReference type="EMBL" id="GBXM01041600">
    <property type="protein sequence ID" value="JAH66977.1"/>
    <property type="molecule type" value="Transcribed_RNA"/>
</dbReference>
<reference evidence="1" key="2">
    <citation type="journal article" date="2015" name="Fish Shellfish Immunol.">
        <title>Early steps in the European eel (Anguilla anguilla)-Vibrio vulnificus interaction in the gills: Role of the RtxA13 toxin.</title>
        <authorList>
            <person name="Callol A."/>
            <person name="Pajuelo D."/>
            <person name="Ebbesson L."/>
            <person name="Teles M."/>
            <person name="MacKenzie S."/>
            <person name="Amaro C."/>
        </authorList>
    </citation>
    <scope>NUCLEOTIDE SEQUENCE</scope>
</reference>
<reference evidence="1" key="1">
    <citation type="submission" date="2014-11" db="EMBL/GenBank/DDBJ databases">
        <authorList>
            <person name="Amaro Gonzalez C."/>
        </authorList>
    </citation>
    <scope>NUCLEOTIDE SEQUENCE</scope>
</reference>
<evidence type="ECO:0000313" key="1">
    <source>
        <dbReference type="EMBL" id="JAH66977.1"/>
    </source>
</evidence>
<protein>
    <submittedName>
        <fullName evidence="1">Uncharacterized protein</fullName>
    </submittedName>
</protein>
<proteinExistence type="predicted"/>
<organism evidence="1">
    <name type="scientific">Anguilla anguilla</name>
    <name type="common">European freshwater eel</name>
    <name type="synonym">Muraena anguilla</name>
    <dbReference type="NCBI Taxonomy" id="7936"/>
    <lineage>
        <taxon>Eukaryota</taxon>
        <taxon>Metazoa</taxon>
        <taxon>Chordata</taxon>
        <taxon>Craniata</taxon>
        <taxon>Vertebrata</taxon>
        <taxon>Euteleostomi</taxon>
        <taxon>Actinopterygii</taxon>
        <taxon>Neopterygii</taxon>
        <taxon>Teleostei</taxon>
        <taxon>Anguilliformes</taxon>
        <taxon>Anguillidae</taxon>
        <taxon>Anguilla</taxon>
    </lineage>
</organism>
<dbReference type="AlphaFoldDB" id="A0A0E9UMF9"/>
<sequence>MRDYSSLIIVRDHILYVLLLHKAVLNEIHATVPLPQCQGCSTALL</sequence>
<accession>A0A0E9UMF9</accession>
<name>A0A0E9UMF9_ANGAN</name>